<accession>A0A9Q1JWY4</accession>
<organism evidence="3 4">
    <name type="scientific">Carnegiea gigantea</name>
    <dbReference type="NCBI Taxonomy" id="171969"/>
    <lineage>
        <taxon>Eukaryota</taxon>
        <taxon>Viridiplantae</taxon>
        <taxon>Streptophyta</taxon>
        <taxon>Embryophyta</taxon>
        <taxon>Tracheophyta</taxon>
        <taxon>Spermatophyta</taxon>
        <taxon>Magnoliopsida</taxon>
        <taxon>eudicotyledons</taxon>
        <taxon>Gunneridae</taxon>
        <taxon>Pentapetalae</taxon>
        <taxon>Caryophyllales</taxon>
        <taxon>Cactineae</taxon>
        <taxon>Cactaceae</taxon>
        <taxon>Cactoideae</taxon>
        <taxon>Echinocereeae</taxon>
        <taxon>Carnegiea</taxon>
    </lineage>
</organism>
<keyword evidence="4" id="KW-1185">Reference proteome</keyword>
<evidence type="ECO:0000256" key="1">
    <source>
        <dbReference type="PROSITE-ProRule" id="PRU00325"/>
    </source>
</evidence>
<dbReference type="EMBL" id="JAKOGI010000607">
    <property type="protein sequence ID" value="KAJ8432426.1"/>
    <property type="molecule type" value="Genomic_DNA"/>
</dbReference>
<gene>
    <name evidence="3" type="ORF">Cgig2_016056</name>
</gene>
<proteinExistence type="predicted"/>
<evidence type="ECO:0000259" key="2">
    <source>
        <dbReference type="PROSITE" id="PS50966"/>
    </source>
</evidence>
<name>A0A9Q1JWY4_9CARY</name>
<keyword evidence="1" id="KW-0479">Metal-binding</keyword>
<dbReference type="AlphaFoldDB" id="A0A9Q1JWY4"/>
<dbReference type="PROSITE" id="PS50966">
    <property type="entry name" value="ZF_SWIM"/>
    <property type="match status" value="1"/>
</dbReference>
<dbReference type="Proteomes" id="UP001153076">
    <property type="component" value="Unassembled WGS sequence"/>
</dbReference>
<dbReference type="InterPro" id="IPR007527">
    <property type="entry name" value="Znf_SWIM"/>
</dbReference>
<protein>
    <recommendedName>
        <fullName evidence="2">SWIM-type domain-containing protein</fullName>
    </recommendedName>
</protein>
<keyword evidence="1" id="KW-0863">Zinc-finger</keyword>
<dbReference type="GO" id="GO:0008270">
    <property type="term" value="F:zinc ion binding"/>
    <property type="evidence" value="ECO:0007669"/>
    <property type="project" value="UniProtKB-KW"/>
</dbReference>
<evidence type="ECO:0000313" key="3">
    <source>
        <dbReference type="EMBL" id="KAJ8432426.1"/>
    </source>
</evidence>
<feature type="domain" description="SWIM-type" evidence="2">
    <location>
        <begin position="158"/>
        <end position="194"/>
    </location>
</feature>
<comment type="caution">
    <text evidence="3">The sequence shown here is derived from an EMBL/GenBank/DDBJ whole genome shotgun (WGS) entry which is preliminary data.</text>
</comment>
<dbReference type="PANTHER" id="PTHR47718">
    <property type="entry name" value="OS01G0519700 PROTEIN"/>
    <property type="match status" value="1"/>
</dbReference>
<reference evidence="3" key="1">
    <citation type="submission" date="2022-04" db="EMBL/GenBank/DDBJ databases">
        <title>Carnegiea gigantea Genome sequencing and assembly v2.</title>
        <authorList>
            <person name="Copetti D."/>
            <person name="Sanderson M.J."/>
            <person name="Burquez A."/>
            <person name="Wojciechowski M.F."/>
        </authorList>
    </citation>
    <scope>NUCLEOTIDE SEQUENCE</scope>
    <source>
        <strain evidence="3">SGP5-SGP5p</strain>
        <tissue evidence="3">Aerial part</tissue>
    </source>
</reference>
<keyword evidence="1" id="KW-0862">Zinc</keyword>
<dbReference type="PANTHER" id="PTHR47718:SF17">
    <property type="entry name" value="PROTEIN FAR1-RELATED SEQUENCE 5-LIKE"/>
    <property type="match status" value="1"/>
</dbReference>
<sequence>MYDCDSNRWLNNLYLSREKWCPAFSKKNFSGGVLSSQRSESTNNSIKRWLHATANLCDFYNIFCGVVSEWREKENGENHKCSKGNVEMAFPSVSLLKHARSIYTIEAYRLFEKEFVKGASYDQDELHSDTSDRVFRVSGVSCLEESWGQGLDGYTFEHNVILNIDKGFIDCTCQKFTEIGLLCSHCLRVLHTCCVQKVPDRYIMKRWSKDIKEIQSNELIVEGGMKDTAVCSSVWRMQMGRKMNALLTASQMNKEARLLCEEYFSKLQELIEVEVGSVYVEGDVLQDGSSSAKIVLNPPGSREKGQRNKRLKSTCEKKCNQAKARKKKKLPTQSITSEEVLPKATNLKSRKTANVIPENVTGVQESSKLTNVEVQRSKKGVPQNTDAVLVQNFTSFPTNIPYCRSIETLAKDPSGVHLLQVRYERFYNSICTITILIMNNVAHRYLIVTFSTLLQNGVPLCMNVPSSGSSSQGNVVPTLNLLSNSNPNDPSLRQSTIAAVGYCPPFYFDPRTAGGLTPMMYQSFIGQTPINGACNQSCNNDA</sequence>
<dbReference type="Pfam" id="PF04434">
    <property type="entry name" value="SWIM"/>
    <property type="match status" value="1"/>
</dbReference>
<dbReference type="OrthoDB" id="2402896at2759"/>
<evidence type="ECO:0000313" key="4">
    <source>
        <dbReference type="Proteomes" id="UP001153076"/>
    </source>
</evidence>